<evidence type="ECO:0000313" key="2">
    <source>
        <dbReference type="EMBL" id="GEC08048.1"/>
    </source>
</evidence>
<evidence type="ECO:0000313" key="3">
    <source>
        <dbReference type="Proteomes" id="UP000317881"/>
    </source>
</evidence>
<organism evidence="2 3">
    <name type="scientific">Streptomyces spinoverrucosus</name>
    <dbReference type="NCBI Taxonomy" id="284043"/>
    <lineage>
        <taxon>Bacteria</taxon>
        <taxon>Bacillati</taxon>
        <taxon>Actinomycetota</taxon>
        <taxon>Actinomycetes</taxon>
        <taxon>Kitasatosporales</taxon>
        <taxon>Streptomycetaceae</taxon>
        <taxon>Streptomyces</taxon>
    </lineage>
</organism>
<protein>
    <submittedName>
        <fullName evidence="2">Uncharacterized protein</fullName>
    </submittedName>
</protein>
<feature type="transmembrane region" description="Helical" evidence="1">
    <location>
        <begin position="45"/>
        <end position="66"/>
    </location>
</feature>
<comment type="caution">
    <text evidence="2">The sequence shown here is derived from an EMBL/GenBank/DDBJ whole genome shotgun (WGS) entry which is preliminary data.</text>
</comment>
<keyword evidence="1" id="KW-1133">Transmembrane helix</keyword>
<keyword evidence="1" id="KW-0472">Membrane</keyword>
<sequence length="67" mass="7601">MNLIIVILVAVPLVLFGVALVRNYRGLADFFNREGRRDVDKISKIVGSVFIILPLYPVIWELFVLVS</sequence>
<dbReference type="EMBL" id="BJND01000046">
    <property type="protein sequence ID" value="GEC08048.1"/>
    <property type="molecule type" value="Genomic_DNA"/>
</dbReference>
<keyword evidence="1" id="KW-0812">Transmembrane</keyword>
<name>A0A4Y3VPD8_9ACTN</name>
<gene>
    <name evidence="2" type="ORF">SSP24_57030</name>
</gene>
<reference evidence="2 3" key="1">
    <citation type="submission" date="2019-06" db="EMBL/GenBank/DDBJ databases">
        <title>Whole genome shotgun sequence of Streptomyces spinoverrucosus NBRC 14228.</title>
        <authorList>
            <person name="Hosoyama A."/>
            <person name="Uohara A."/>
            <person name="Ohji S."/>
            <person name="Ichikawa N."/>
        </authorList>
    </citation>
    <scope>NUCLEOTIDE SEQUENCE [LARGE SCALE GENOMIC DNA]</scope>
    <source>
        <strain evidence="2 3">NBRC 14228</strain>
    </source>
</reference>
<keyword evidence="3" id="KW-1185">Reference proteome</keyword>
<dbReference type="AlphaFoldDB" id="A0A4Y3VPD8"/>
<dbReference type="Proteomes" id="UP000317881">
    <property type="component" value="Unassembled WGS sequence"/>
</dbReference>
<accession>A0A4Y3VPD8</accession>
<proteinExistence type="predicted"/>
<evidence type="ECO:0000256" key="1">
    <source>
        <dbReference type="SAM" id="Phobius"/>
    </source>
</evidence>